<sequence>MEVDIIVLPKDGSKQKLQMGMKQAVKNVFKKLYNNLQDENFEFDLNEECVNVKYQLSTKNANMVFVKFECEYTPAKSARVLDCCINKLIQGEHRKDWNIVITYDEVSQLYCCKLMPLFGIFERRTRELVYITVIKIFGVGWYEKSFSESLQNTLKGKGNKTKLVEGALNELTYEQLKEYLFVPFSSQNLSEVLESELAKEHIQSLSKEEMTSIIDKCRSVSLWDRFFGQYKKFQNFKEKIEELQPYRNTVMHHKRITQQEYEKVRKSLKAVNKLLVDAINVLEEDIYTETHLVDVVSALGNVISNILGDYVPKWVESMKSALASFGRVVIEAAMPQINIPDIMPQLTLGAELSQHFQSVYNVPQIGSSAMAAAKALYNSSGMKMASEMAAQASRLPTMPEITGINNIMVTTDALNIPAARMASEMAAQANSIKAMCKMPAIESMTATADTLNSYGKLFSDEMEETYSRISGNLEAARLIENAEEKKKVNSDVPTDENP</sequence>
<evidence type="ECO:0000313" key="2">
    <source>
        <dbReference type="Proteomes" id="UP000286595"/>
    </source>
</evidence>
<organism evidence="1 2">
    <name type="scientific">Coprococcus comes</name>
    <dbReference type="NCBI Taxonomy" id="410072"/>
    <lineage>
        <taxon>Bacteria</taxon>
        <taxon>Bacillati</taxon>
        <taxon>Bacillota</taxon>
        <taxon>Clostridia</taxon>
        <taxon>Lachnospirales</taxon>
        <taxon>Lachnospiraceae</taxon>
        <taxon>Coprococcus</taxon>
    </lineage>
</organism>
<dbReference type="RefSeq" id="WP_118217326.1">
    <property type="nucleotide sequence ID" value="NZ_QRIM01000002.1"/>
</dbReference>
<dbReference type="Proteomes" id="UP000286595">
    <property type="component" value="Unassembled WGS sequence"/>
</dbReference>
<dbReference type="EMBL" id="QRIM01000002">
    <property type="protein sequence ID" value="RHG62274.1"/>
    <property type="molecule type" value="Genomic_DNA"/>
</dbReference>
<comment type="caution">
    <text evidence="1">The sequence shown here is derived from an EMBL/GenBank/DDBJ whole genome shotgun (WGS) entry which is preliminary data.</text>
</comment>
<evidence type="ECO:0008006" key="3">
    <source>
        <dbReference type="Google" id="ProtNLM"/>
    </source>
</evidence>
<reference evidence="1 2" key="1">
    <citation type="submission" date="2018-08" db="EMBL/GenBank/DDBJ databases">
        <title>A genome reference for cultivated species of the human gut microbiota.</title>
        <authorList>
            <person name="Zou Y."/>
            <person name="Xue W."/>
            <person name="Luo G."/>
        </authorList>
    </citation>
    <scope>NUCLEOTIDE SEQUENCE [LARGE SCALE GENOMIC DNA]</scope>
    <source>
        <strain evidence="1 2">AM22-12LB</strain>
    </source>
</reference>
<proteinExistence type="predicted"/>
<accession>A0A3R6HDY0</accession>
<gene>
    <name evidence="1" type="ORF">DW252_01655</name>
</gene>
<evidence type="ECO:0000313" key="1">
    <source>
        <dbReference type="EMBL" id="RHG62274.1"/>
    </source>
</evidence>
<protein>
    <recommendedName>
        <fullName evidence="3">Apea-like HEPN domain-containing protein</fullName>
    </recommendedName>
</protein>
<dbReference type="AlphaFoldDB" id="A0A3R6HDY0"/>
<name>A0A3R6HDY0_9FIRM</name>